<dbReference type="AlphaFoldDB" id="A0A0F3N5L4"/>
<dbReference type="EC" id="2.1.1.163" evidence="6"/>
<evidence type="ECO:0000256" key="6">
    <source>
        <dbReference type="HAMAP-Rule" id="MF_01813"/>
    </source>
</evidence>
<dbReference type="GO" id="GO:0032259">
    <property type="term" value="P:methylation"/>
    <property type="evidence" value="ECO:0007669"/>
    <property type="project" value="UniProtKB-KW"/>
</dbReference>
<evidence type="ECO:0000256" key="2">
    <source>
        <dbReference type="ARBA" id="ARBA00022603"/>
    </source>
</evidence>
<gene>
    <name evidence="6" type="primary">ubiE</name>
    <name evidence="7" type="ORF">EMUCRT_0837</name>
</gene>
<dbReference type="PANTHER" id="PTHR43591:SF24">
    <property type="entry name" value="2-METHOXY-6-POLYPRENYL-1,4-BENZOQUINOL METHYLASE, MITOCHONDRIAL"/>
    <property type="match status" value="1"/>
</dbReference>
<evidence type="ECO:0000256" key="4">
    <source>
        <dbReference type="ARBA" id="ARBA00022688"/>
    </source>
</evidence>
<dbReference type="Pfam" id="PF01209">
    <property type="entry name" value="Ubie_methyltran"/>
    <property type="match status" value="1"/>
</dbReference>
<dbReference type="SUPFAM" id="SSF53335">
    <property type="entry name" value="S-adenosyl-L-methionine-dependent methyltransferases"/>
    <property type="match status" value="1"/>
</dbReference>
<dbReference type="PROSITE" id="PS51608">
    <property type="entry name" value="SAM_MT_UBIE"/>
    <property type="match status" value="1"/>
</dbReference>
<keyword evidence="5 6" id="KW-0949">S-adenosyl-L-methionine</keyword>
<name>A0A0F3N5L4_9RICK</name>
<keyword evidence="4 6" id="KW-0831">Ubiquinone biosynthesis</keyword>
<dbReference type="GO" id="GO:0008425">
    <property type="term" value="F:2-methoxy-6-polyprenyl-1,4-benzoquinol methyltransferase activity"/>
    <property type="evidence" value="ECO:0007669"/>
    <property type="project" value="UniProtKB-UniRule"/>
</dbReference>
<dbReference type="UniPathway" id="UPA00079">
    <property type="reaction ID" value="UER00169"/>
</dbReference>
<dbReference type="CDD" id="cd02440">
    <property type="entry name" value="AdoMet_MTases"/>
    <property type="match status" value="1"/>
</dbReference>
<comment type="pathway">
    <text evidence="6">Quinol/quinone metabolism; menaquinone biosynthesis; menaquinol from 1,4-dihydroxy-2-naphthoate: step 2/2.</text>
</comment>
<dbReference type="GO" id="GO:0009060">
    <property type="term" value="P:aerobic respiration"/>
    <property type="evidence" value="ECO:0007669"/>
    <property type="project" value="UniProtKB-UniRule"/>
</dbReference>
<keyword evidence="3 6" id="KW-0808">Transferase</keyword>
<comment type="pathway">
    <text evidence="6">Cofactor biosynthesis; ubiquinone biosynthesis.</text>
</comment>
<evidence type="ECO:0000256" key="3">
    <source>
        <dbReference type="ARBA" id="ARBA00022679"/>
    </source>
</evidence>
<dbReference type="PANTHER" id="PTHR43591">
    <property type="entry name" value="METHYLTRANSFERASE"/>
    <property type="match status" value="1"/>
</dbReference>
<feature type="binding site" evidence="6">
    <location>
        <position position="74"/>
    </location>
    <ligand>
        <name>S-adenosyl-L-methionine</name>
        <dbReference type="ChEBI" id="CHEBI:59789"/>
    </ligand>
</feature>
<dbReference type="PATRIC" id="fig|1359167.3.peg.804"/>
<comment type="caution">
    <text evidence="7">The sequence shown here is derived from an EMBL/GenBank/DDBJ whole genome shotgun (WGS) entry which is preliminary data.</text>
</comment>
<dbReference type="Gene3D" id="3.40.50.150">
    <property type="entry name" value="Vaccinia Virus protein VP39"/>
    <property type="match status" value="1"/>
</dbReference>
<feature type="binding site" evidence="6">
    <location>
        <position position="118"/>
    </location>
    <ligand>
        <name>S-adenosyl-L-methionine</name>
        <dbReference type="ChEBI" id="CHEBI:59789"/>
    </ligand>
</feature>
<evidence type="ECO:0000313" key="8">
    <source>
        <dbReference type="Proteomes" id="UP000033546"/>
    </source>
</evidence>
<dbReference type="EMBL" id="LANU01000003">
    <property type="protein sequence ID" value="KJV63383.1"/>
    <property type="molecule type" value="Genomic_DNA"/>
</dbReference>
<keyword evidence="7" id="KW-0830">Ubiquinone</keyword>
<sequence length="230" mass="26484">MHERSKFVNQVFTSVASRYDLMNDIMSFGLHRLWKDRVIQSITSGSLLDVASGTGDIAIKVAKNKRNVDTTVCDINPKMLNHGRDNAINANILNLKWVCGNAEQLPFPDNSFEYYTISFGIRNVSYRHLALNEAYRVLKQGGKFICLEFSPLKESHPLYKLYDFYSFNIIPNIGQVVARDKTAYQYLVDSISKFPYQEDFVQEIENSNFTQIKYTNLCFGIVTLYTAWKI</sequence>
<dbReference type="InterPro" id="IPR029063">
    <property type="entry name" value="SAM-dependent_MTases_sf"/>
</dbReference>
<dbReference type="InterPro" id="IPR023576">
    <property type="entry name" value="UbiE/COQ5_MeTrFase_CS"/>
</dbReference>
<reference evidence="7 8" key="1">
    <citation type="submission" date="2015-02" db="EMBL/GenBank/DDBJ databases">
        <title>Genome Sequencing of Rickettsiales.</title>
        <authorList>
            <person name="Daugherty S.C."/>
            <person name="Su Q."/>
            <person name="Abolude K."/>
            <person name="Beier-Sexton M."/>
            <person name="Carlyon J.A."/>
            <person name="Carter R."/>
            <person name="Day N.P."/>
            <person name="Dumler S.J."/>
            <person name="Dyachenko V."/>
            <person name="Godinez A."/>
            <person name="Kurtti T.J."/>
            <person name="Lichay M."/>
            <person name="Mullins K.E."/>
            <person name="Ott S."/>
            <person name="Pappas-Brown V."/>
            <person name="Paris D.H."/>
            <person name="Patel P."/>
            <person name="Richards A.L."/>
            <person name="Sadzewicz L."/>
            <person name="Sears K."/>
            <person name="Seidman D."/>
            <person name="Sengamalay N."/>
            <person name="Stenos J."/>
            <person name="Tallon L.J."/>
            <person name="Vincent G."/>
            <person name="Fraser C.M."/>
            <person name="Munderloh U."/>
            <person name="Dunning-Hotopp J.C."/>
        </authorList>
    </citation>
    <scope>NUCLEOTIDE SEQUENCE [LARGE SCALE GENOMIC DNA]</scope>
    <source>
        <strain evidence="7 8">EmCRT</strain>
    </source>
</reference>
<accession>A0A0F3N5L4</accession>
<feature type="binding site" evidence="6">
    <location>
        <position position="54"/>
    </location>
    <ligand>
        <name>S-adenosyl-L-methionine</name>
        <dbReference type="ChEBI" id="CHEBI:59789"/>
    </ligand>
</feature>
<evidence type="ECO:0000313" key="7">
    <source>
        <dbReference type="EMBL" id="KJV63383.1"/>
    </source>
</evidence>
<keyword evidence="2 6" id="KW-0489">Methyltransferase</keyword>
<evidence type="ECO:0000256" key="5">
    <source>
        <dbReference type="ARBA" id="ARBA00022691"/>
    </source>
</evidence>
<feature type="binding site" evidence="6">
    <location>
        <begin position="101"/>
        <end position="102"/>
    </location>
    <ligand>
        <name>S-adenosyl-L-methionine</name>
        <dbReference type="ChEBI" id="CHEBI:59789"/>
    </ligand>
</feature>
<dbReference type="Proteomes" id="UP000033546">
    <property type="component" value="Unassembled WGS sequence"/>
</dbReference>
<keyword evidence="1 6" id="KW-0474">Menaquinone biosynthesis</keyword>
<dbReference type="PROSITE" id="PS01183">
    <property type="entry name" value="UBIE_1"/>
    <property type="match status" value="1"/>
</dbReference>
<dbReference type="RefSeq" id="WP_045805124.1">
    <property type="nucleotide sequence ID" value="NZ_LANU01000003.1"/>
</dbReference>
<dbReference type="GO" id="GO:0009234">
    <property type="term" value="P:menaquinone biosynthetic process"/>
    <property type="evidence" value="ECO:0007669"/>
    <property type="project" value="UniProtKB-UniRule"/>
</dbReference>
<dbReference type="InterPro" id="IPR004033">
    <property type="entry name" value="UbiE/COQ5_MeTrFase"/>
</dbReference>
<dbReference type="GO" id="GO:0043770">
    <property type="term" value="F:demethylmenaquinone methyltransferase activity"/>
    <property type="evidence" value="ECO:0007669"/>
    <property type="project" value="UniProtKB-UniRule"/>
</dbReference>
<evidence type="ECO:0000256" key="1">
    <source>
        <dbReference type="ARBA" id="ARBA00022428"/>
    </source>
</evidence>
<comment type="catalytic activity">
    <reaction evidence="6">
        <text>a 2-demethylmenaquinol + S-adenosyl-L-methionine = a menaquinol + S-adenosyl-L-homocysteine + H(+)</text>
        <dbReference type="Rhea" id="RHEA:42640"/>
        <dbReference type="Rhea" id="RHEA-COMP:9539"/>
        <dbReference type="Rhea" id="RHEA-COMP:9563"/>
        <dbReference type="ChEBI" id="CHEBI:15378"/>
        <dbReference type="ChEBI" id="CHEBI:18151"/>
        <dbReference type="ChEBI" id="CHEBI:55437"/>
        <dbReference type="ChEBI" id="CHEBI:57856"/>
        <dbReference type="ChEBI" id="CHEBI:59789"/>
        <dbReference type="EC" id="2.1.1.163"/>
    </reaction>
</comment>
<dbReference type="NCBIfam" id="NF001244">
    <property type="entry name" value="PRK00216.1-5"/>
    <property type="match status" value="1"/>
</dbReference>
<comment type="function">
    <text evidence="6">Methyltransferase required for the conversion of demethylmenaquinol (DMKH2) to menaquinol (MKH2) and the conversion of 2-polyprenyl-6-methoxy-1,4-benzoquinol (DDMQH2) to 2-polyprenyl-3-methyl-6-methoxy-1,4-benzoquinol (DMQH2).</text>
</comment>
<proteinExistence type="inferred from homology"/>
<comment type="catalytic activity">
    <reaction evidence="6">
        <text>a 2-methoxy-6-(all-trans-polyprenyl)benzene-1,4-diol + S-adenosyl-L-methionine = a 5-methoxy-2-methyl-3-(all-trans-polyprenyl)benzene-1,4-diol + S-adenosyl-L-homocysteine + H(+)</text>
        <dbReference type="Rhea" id="RHEA:28286"/>
        <dbReference type="Rhea" id="RHEA-COMP:10858"/>
        <dbReference type="Rhea" id="RHEA-COMP:10859"/>
        <dbReference type="ChEBI" id="CHEBI:15378"/>
        <dbReference type="ChEBI" id="CHEBI:57856"/>
        <dbReference type="ChEBI" id="CHEBI:59789"/>
        <dbReference type="ChEBI" id="CHEBI:84166"/>
        <dbReference type="ChEBI" id="CHEBI:84167"/>
        <dbReference type="EC" id="2.1.1.201"/>
    </reaction>
</comment>
<dbReference type="UniPathway" id="UPA00232"/>
<dbReference type="EC" id="2.1.1.201" evidence="6"/>
<dbReference type="NCBIfam" id="TIGR01934">
    <property type="entry name" value="MenG_MenH_UbiE"/>
    <property type="match status" value="1"/>
</dbReference>
<organism evidence="7 8">
    <name type="scientific">Ehrlichia cf. muris str. EmCRT</name>
    <dbReference type="NCBI Taxonomy" id="1359167"/>
    <lineage>
        <taxon>Bacteria</taxon>
        <taxon>Pseudomonadati</taxon>
        <taxon>Pseudomonadota</taxon>
        <taxon>Alphaproteobacteria</taxon>
        <taxon>Rickettsiales</taxon>
        <taxon>Anaplasmataceae</taxon>
        <taxon>Ehrlichia</taxon>
    </lineage>
</organism>
<protein>
    <recommendedName>
        <fullName evidence="6">Ubiquinone/menaquinone biosynthesis C-methyltransferase UbiE</fullName>
        <ecNumber evidence="6">2.1.1.163</ecNumber>
        <ecNumber evidence="6">2.1.1.201</ecNumber>
    </recommendedName>
    <alternativeName>
        <fullName evidence="6">2-methoxy-6-polyprenyl-1,4-benzoquinol methylase</fullName>
    </alternativeName>
    <alternativeName>
        <fullName evidence="6">Demethylmenaquinone methyltransferase</fullName>
    </alternativeName>
</protein>
<dbReference type="HAMAP" id="MF_01813">
    <property type="entry name" value="MenG_UbiE_methyltr"/>
    <property type="match status" value="1"/>
</dbReference>
<comment type="similarity">
    <text evidence="6">Belongs to the class I-like SAM-binding methyltransferase superfamily. MenG/UbiE family.</text>
</comment>